<proteinExistence type="predicted"/>
<dbReference type="GO" id="GO:0008768">
    <property type="term" value="F:UDP-sugar diphosphatase activity"/>
    <property type="evidence" value="ECO:0007669"/>
    <property type="project" value="TreeGrafter"/>
</dbReference>
<dbReference type="GO" id="GO:0030288">
    <property type="term" value="C:outer membrane-bounded periplasmic space"/>
    <property type="evidence" value="ECO:0007669"/>
    <property type="project" value="TreeGrafter"/>
</dbReference>
<evidence type="ECO:0000313" key="2">
    <source>
        <dbReference type="EMBL" id="VDZ96731.1"/>
    </source>
</evidence>
<dbReference type="InterPro" id="IPR008334">
    <property type="entry name" value="5'-Nucleotdase_C"/>
</dbReference>
<dbReference type="PANTHER" id="PTHR11575:SF46">
    <property type="entry name" value="PROTEIN USHA"/>
    <property type="match status" value="1"/>
</dbReference>
<feature type="domain" description="5'-Nucleotidase C-terminal" evidence="1">
    <location>
        <begin position="18"/>
        <end position="165"/>
    </location>
</feature>
<dbReference type="AlphaFoldDB" id="A0A447N091"/>
<dbReference type="Pfam" id="PF02872">
    <property type="entry name" value="5_nucleotid_C"/>
    <property type="match status" value="1"/>
</dbReference>
<dbReference type="InterPro" id="IPR006179">
    <property type="entry name" value="5_nucleotidase/apyrase"/>
</dbReference>
<dbReference type="EMBL" id="LR134140">
    <property type="protein sequence ID" value="VDZ96731.1"/>
    <property type="molecule type" value="Genomic_DNA"/>
</dbReference>
<sequence length="206" mass="21825">MIDGWNKKLDKVVQQTVAQSPVELTRAYGESSSLGNLAADALLFTAGKDTQLALTNSGGIRNEIPAGAVTMGAVISTFPFPNELVTMDLTGKQLRSLMEHGAGLSNGVLQVSKGLEMKYDSSKPIGQRVTVLTLNGKPIDDATVYHIATNSFLADGGDGFAAFTEGQARNTSGGYYVSNAIVDYFKAGNTITDEQLKGMRVADVKK</sequence>
<evidence type="ECO:0000259" key="1">
    <source>
        <dbReference type="Pfam" id="PF02872"/>
    </source>
</evidence>
<accession>A0A447N091</accession>
<dbReference type="GO" id="GO:0008253">
    <property type="term" value="F:5'-nucleotidase activity"/>
    <property type="evidence" value="ECO:0007669"/>
    <property type="project" value="TreeGrafter"/>
</dbReference>
<reference evidence="2 3" key="1">
    <citation type="submission" date="2018-12" db="EMBL/GenBank/DDBJ databases">
        <authorList>
            <consortium name="Pathogen Informatics"/>
        </authorList>
    </citation>
    <scope>NUCLEOTIDE SEQUENCE [LARGE SCALE GENOMIC DNA]</scope>
    <source>
        <strain evidence="2 3">NCTC129</strain>
    </source>
</reference>
<organism evidence="2 3">
    <name type="scientific">Salmonella enterica I</name>
    <dbReference type="NCBI Taxonomy" id="59201"/>
    <lineage>
        <taxon>Bacteria</taxon>
        <taxon>Pseudomonadati</taxon>
        <taxon>Pseudomonadota</taxon>
        <taxon>Gammaproteobacteria</taxon>
        <taxon>Enterobacterales</taxon>
        <taxon>Enterobacteriaceae</taxon>
        <taxon>Salmonella</taxon>
    </lineage>
</organism>
<dbReference type="InterPro" id="IPR036907">
    <property type="entry name" value="5'-Nucleotdase_C_sf"/>
</dbReference>
<evidence type="ECO:0000313" key="3">
    <source>
        <dbReference type="Proteomes" id="UP000282086"/>
    </source>
</evidence>
<dbReference type="GO" id="GO:0009166">
    <property type="term" value="P:nucleotide catabolic process"/>
    <property type="evidence" value="ECO:0007669"/>
    <property type="project" value="InterPro"/>
</dbReference>
<dbReference type="Proteomes" id="UP000282086">
    <property type="component" value="Chromosome"/>
</dbReference>
<gene>
    <name evidence="2" type="primary">yfkN_2</name>
    <name evidence="2" type="ORF">NCTC129_02915</name>
</gene>
<dbReference type="SUPFAM" id="SSF55816">
    <property type="entry name" value="5'-nucleotidase (syn. UDP-sugar hydrolase), C-terminal domain"/>
    <property type="match status" value="1"/>
</dbReference>
<protein>
    <submittedName>
        <fullName evidence="2">5'-nucleotidase</fullName>
    </submittedName>
</protein>
<name>A0A447N091_SALET</name>
<dbReference type="FunFam" id="3.90.780.10:FF:000007">
    <property type="entry name" value="Trifunctional nucleotide phosphoesterase protein YfkN"/>
    <property type="match status" value="1"/>
</dbReference>
<dbReference type="Gene3D" id="3.90.780.10">
    <property type="entry name" value="5'-Nucleotidase, C-terminal domain"/>
    <property type="match status" value="1"/>
</dbReference>
<dbReference type="PANTHER" id="PTHR11575">
    <property type="entry name" value="5'-NUCLEOTIDASE-RELATED"/>
    <property type="match status" value="1"/>
</dbReference>